<evidence type="ECO:0000313" key="1">
    <source>
        <dbReference type="EMBL" id="RHI25384.1"/>
    </source>
</evidence>
<dbReference type="RefSeq" id="WP_005359648.1">
    <property type="nucleotide sequence ID" value="NZ_QRKN01000001.1"/>
</dbReference>
<gene>
    <name evidence="1" type="ORF">DW172_01445</name>
</gene>
<dbReference type="EMBL" id="QRKN01000001">
    <property type="protein sequence ID" value="RHI25384.1"/>
    <property type="molecule type" value="Genomic_DNA"/>
</dbReference>
<dbReference type="Proteomes" id="UP000285865">
    <property type="component" value="Unassembled WGS sequence"/>
</dbReference>
<reference evidence="1 2" key="1">
    <citation type="submission" date="2018-08" db="EMBL/GenBank/DDBJ databases">
        <title>A genome reference for cultivated species of the human gut microbiota.</title>
        <authorList>
            <person name="Zou Y."/>
            <person name="Xue W."/>
            <person name="Luo G."/>
        </authorList>
    </citation>
    <scope>NUCLEOTIDE SEQUENCE [LARGE SCALE GENOMIC DNA]</scope>
    <source>
        <strain evidence="1 2">AM16-11</strain>
    </source>
</reference>
<name>A0A414ZQ89_9FIRM</name>
<dbReference type="AlphaFoldDB" id="A0A414ZQ89"/>
<evidence type="ECO:0000313" key="2">
    <source>
        <dbReference type="Proteomes" id="UP000285865"/>
    </source>
</evidence>
<dbReference type="InterPro" id="IPR037026">
    <property type="entry name" value="Vgr_OB-fold_dom_sf"/>
</dbReference>
<accession>A0A414ZQ89</accession>
<dbReference type="Gene3D" id="2.40.50.230">
    <property type="entry name" value="Gp5 N-terminal domain"/>
    <property type="match status" value="1"/>
</dbReference>
<proteinExistence type="predicted"/>
<sequence length="93" mass="10058">MAGFSSTDMQELKDIVRIGQVSKVNAGEMTARVQIPDQGIVTGDLRIVKRPPTVECETGCKIKVKPWIPTVGQWVLCIFKPDGEGDGFVIGGI</sequence>
<protein>
    <submittedName>
        <fullName evidence="1">Uncharacterized protein</fullName>
    </submittedName>
</protein>
<organism evidence="1 2">
    <name type="scientific">Agathobacter rectalis</name>
    <dbReference type="NCBI Taxonomy" id="39491"/>
    <lineage>
        <taxon>Bacteria</taxon>
        <taxon>Bacillati</taxon>
        <taxon>Bacillota</taxon>
        <taxon>Clostridia</taxon>
        <taxon>Lachnospirales</taxon>
        <taxon>Lachnospiraceae</taxon>
        <taxon>Agathobacter</taxon>
    </lineage>
</organism>
<comment type="caution">
    <text evidence="1">The sequence shown here is derived from an EMBL/GenBank/DDBJ whole genome shotgun (WGS) entry which is preliminary data.</text>
</comment>